<sequence length="122" mass="13296">MVTRLPAGVRALCAVADDGHQAILVNRDLPPAERLAALAHELVHLERGGGCHRPGLHDRLRPLRAREEAQVDRIVARRLVPLDLLEAWAAARAEVGPVTTRDVADEFEVPLAVALEAMRQVA</sequence>
<proteinExistence type="predicted"/>
<dbReference type="KEGG" id="ima:PO878_08060"/>
<evidence type="ECO:0000259" key="1">
    <source>
        <dbReference type="Pfam" id="PF06114"/>
    </source>
</evidence>
<evidence type="ECO:0000313" key="3">
    <source>
        <dbReference type="Proteomes" id="UP001216390"/>
    </source>
</evidence>
<organism evidence="2 3">
    <name type="scientific">Iamia majanohamensis</name>
    <dbReference type="NCBI Taxonomy" id="467976"/>
    <lineage>
        <taxon>Bacteria</taxon>
        <taxon>Bacillati</taxon>
        <taxon>Actinomycetota</taxon>
        <taxon>Acidimicrobiia</taxon>
        <taxon>Acidimicrobiales</taxon>
        <taxon>Iamiaceae</taxon>
        <taxon>Iamia</taxon>
    </lineage>
</organism>
<protein>
    <recommendedName>
        <fullName evidence="1">IrrE N-terminal-like domain-containing protein</fullName>
    </recommendedName>
</protein>
<dbReference type="Pfam" id="PF06114">
    <property type="entry name" value="Peptidase_M78"/>
    <property type="match status" value="1"/>
</dbReference>
<reference evidence="2" key="1">
    <citation type="submission" date="2023-01" db="EMBL/GenBank/DDBJ databases">
        <title>The diversity of Class Acidimicrobiia in South China Sea sediment environments and the proposal of Iamia marina sp. nov., a novel species of the genus Iamia.</title>
        <authorList>
            <person name="He Y."/>
            <person name="Tian X."/>
        </authorList>
    </citation>
    <scope>NUCLEOTIDE SEQUENCE</scope>
    <source>
        <strain evidence="2">DSM 19957</strain>
    </source>
</reference>
<dbReference type="EMBL" id="CP116942">
    <property type="protein sequence ID" value="WCO68681.1"/>
    <property type="molecule type" value="Genomic_DNA"/>
</dbReference>
<feature type="domain" description="IrrE N-terminal-like" evidence="1">
    <location>
        <begin position="17"/>
        <end position="116"/>
    </location>
</feature>
<keyword evidence="3" id="KW-1185">Reference proteome</keyword>
<dbReference type="Proteomes" id="UP001216390">
    <property type="component" value="Chromosome"/>
</dbReference>
<dbReference type="AlphaFoldDB" id="A0AAE9YIN0"/>
<name>A0AAE9YIN0_9ACTN</name>
<dbReference type="RefSeq" id="WP_272738197.1">
    <property type="nucleotide sequence ID" value="NZ_CP116942.1"/>
</dbReference>
<gene>
    <name evidence="2" type="ORF">PO878_08060</name>
</gene>
<accession>A0AAE9YIN0</accession>
<dbReference type="InterPro" id="IPR010359">
    <property type="entry name" value="IrrE_HExxH"/>
</dbReference>
<evidence type="ECO:0000313" key="2">
    <source>
        <dbReference type="EMBL" id="WCO68681.1"/>
    </source>
</evidence>